<reference evidence="4" key="1">
    <citation type="submission" date="2021-04" db="EMBL/GenBank/DDBJ databases">
        <authorList>
            <consortium name="Wellcome Sanger Institute Data Sharing"/>
        </authorList>
    </citation>
    <scope>NUCLEOTIDE SEQUENCE [LARGE SCALE GENOMIC DNA]</scope>
</reference>
<organism evidence="4 5">
    <name type="scientific">Anabas testudineus</name>
    <name type="common">Climbing perch</name>
    <name type="synonym">Anthias testudineus</name>
    <dbReference type="NCBI Taxonomy" id="64144"/>
    <lineage>
        <taxon>Eukaryota</taxon>
        <taxon>Metazoa</taxon>
        <taxon>Chordata</taxon>
        <taxon>Craniata</taxon>
        <taxon>Vertebrata</taxon>
        <taxon>Euteleostomi</taxon>
        <taxon>Actinopterygii</taxon>
        <taxon>Neopterygii</taxon>
        <taxon>Teleostei</taxon>
        <taxon>Neoteleostei</taxon>
        <taxon>Acanthomorphata</taxon>
        <taxon>Anabantaria</taxon>
        <taxon>Anabantiformes</taxon>
        <taxon>Anabantoidei</taxon>
        <taxon>Anabantidae</taxon>
        <taxon>Anabas</taxon>
    </lineage>
</organism>
<evidence type="ECO:0000259" key="3">
    <source>
        <dbReference type="PROSITE" id="PS50240"/>
    </source>
</evidence>
<reference evidence="4" key="3">
    <citation type="submission" date="2025-09" db="UniProtKB">
        <authorList>
            <consortium name="Ensembl"/>
        </authorList>
    </citation>
    <scope>IDENTIFICATION</scope>
</reference>
<dbReference type="Ensembl" id="ENSATET00000003809.3">
    <property type="protein sequence ID" value="ENSATEP00000003776.3"/>
    <property type="gene ID" value="ENSATEG00000033506.1"/>
</dbReference>
<name>A0A3Q1IHJ5_ANATE</name>
<dbReference type="Gene3D" id="2.40.10.10">
    <property type="entry name" value="Trypsin-like serine proteases"/>
    <property type="match status" value="2"/>
</dbReference>
<dbReference type="GO" id="GO:0004252">
    <property type="term" value="F:serine-type endopeptidase activity"/>
    <property type="evidence" value="ECO:0007669"/>
    <property type="project" value="InterPro"/>
</dbReference>
<evidence type="ECO:0000313" key="5">
    <source>
        <dbReference type="Proteomes" id="UP000265040"/>
    </source>
</evidence>
<feature type="domain" description="Peptidase S1" evidence="3">
    <location>
        <begin position="44"/>
        <end position="118"/>
    </location>
</feature>
<dbReference type="InterPro" id="IPR018114">
    <property type="entry name" value="TRYPSIN_HIS"/>
</dbReference>
<dbReference type="PROSITE" id="PS00134">
    <property type="entry name" value="TRYPSIN_HIS"/>
    <property type="match status" value="1"/>
</dbReference>
<sequence length="118" mass="12509">CNCDYGVGTITDNMMCAGLPAGGKDTCQGDDGGPLVIKQNSHWIQGGVTSFGIGCALPNLPGVYTRVSQYQSWINSQISTPPGNWPWQAALFINGTGFCGGSLINKEWVLTAAHCFPR</sequence>
<dbReference type="InterPro" id="IPR043504">
    <property type="entry name" value="Peptidase_S1_PA_chymotrypsin"/>
</dbReference>
<dbReference type="GeneTree" id="ENSGT00940000163852"/>
<evidence type="ECO:0000256" key="1">
    <source>
        <dbReference type="ARBA" id="ARBA00023157"/>
    </source>
</evidence>
<proteinExistence type="inferred from homology"/>
<reference evidence="4" key="2">
    <citation type="submission" date="2025-08" db="UniProtKB">
        <authorList>
            <consortium name="Ensembl"/>
        </authorList>
    </citation>
    <scope>IDENTIFICATION</scope>
</reference>
<dbReference type="FunFam" id="2.40.10.10:FF:000002">
    <property type="entry name" value="Transmembrane protease serine"/>
    <property type="match status" value="1"/>
</dbReference>
<keyword evidence="5" id="KW-1185">Reference proteome</keyword>
<feature type="domain" description="Peptidase S1" evidence="3">
    <location>
        <begin position="1"/>
        <end position="79"/>
    </location>
</feature>
<dbReference type="Pfam" id="PF00089">
    <property type="entry name" value="Trypsin"/>
    <property type="match status" value="2"/>
</dbReference>
<dbReference type="InterPro" id="IPR001254">
    <property type="entry name" value="Trypsin_dom"/>
</dbReference>
<evidence type="ECO:0000256" key="2">
    <source>
        <dbReference type="ARBA" id="ARBA00024195"/>
    </source>
</evidence>
<evidence type="ECO:0000313" key="4">
    <source>
        <dbReference type="Ensembl" id="ENSATEP00000003776.3"/>
    </source>
</evidence>
<keyword evidence="1" id="KW-1015">Disulfide bond</keyword>
<comment type="similarity">
    <text evidence="2">Belongs to the peptidase S1 family. CLIP subfamily.</text>
</comment>
<dbReference type="PANTHER" id="PTHR24252:SF7">
    <property type="entry name" value="HYALIN"/>
    <property type="match status" value="1"/>
</dbReference>
<dbReference type="PANTHER" id="PTHR24252">
    <property type="entry name" value="ACROSIN-RELATED"/>
    <property type="match status" value="1"/>
</dbReference>
<accession>A0A3Q1IHJ5</accession>
<dbReference type="InterPro" id="IPR009003">
    <property type="entry name" value="Peptidase_S1_PA"/>
</dbReference>
<dbReference type="AlphaFoldDB" id="A0A3Q1IHJ5"/>
<dbReference type="GO" id="GO:0006508">
    <property type="term" value="P:proteolysis"/>
    <property type="evidence" value="ECO:0007669"/>
    <property type="project" value="InterPro"/>
</dbReference>
<protein>
    <recommendedName>
        <fullName evidence="3">Peptidase S1 domain-containing protein</fullName>
    </recommendedName>
</protein>
<dbReference type="Proteomes" id="UP000265040">
    <property type="component" value="Chromosome 18"/>
</dbReference>
<dbReference type="PROSITE" id="PS50240">
    <property type="entry name" value="TRYPSIN_DOM"/>
    <property type="match status" value="2"/>
</dbReference>
<dbReference type="SUPFAM" id="SSF50494">
    <property type="entry name" value="Trypsin-like serine proteases"/>
    <property type="match status" value="2"/>
</dbReference>